<accession>A0ACB7S8G6</accession>
<dbReference type="EMBL" id="CM023485">
    <property type="protein sequence ID" value="KAH6931043.1"/>
    <property type="molecule type" value="Genomic_DNA"/>
</dbReference>
<gene>
    <name evidence="1" type="ORF">HPB50_021786</name>
</gene>
<protein>
    <submittedName>
        <fullName evidence="1">Uncharacterized protein</fullName>
    </submittedName>
</protein>
<sequence length="156" mass="18116">MCRTRPARYFTDTDVAFRVSTDSCEEEKPCLNPDDFPLVSARLPAWTDLVASVKLSRQRAEMASAAHRRWTDCPGERTGILERERVKQHALGFGFNALLVRPRDEQVVVRAQWFSEMCDIDLIAIRDRKDQWDRKRMRGGYTYNNVRCLITGEMAM</sequence>
<evidence type="ECO:0000313" key="2">
    <source>
        <dbReference type="Proteomes" id="UP000821845"/>
    </source>
</evidence>
<dbReference type="Proteomes" id="UP000821845">
    <property type="component" value="Chromosome 5"/>
</dbReference>
<name>A0ACB7S8G6_HYAAI</name>
<evidence type="ECO:0000313" key="1">
    <source>
        <dbReference type="EMBL" id="KAH6931043.1"/>
    </source>
</evidence>
<organism evidence="1 2">
    <name type="scientific">Hyalomma asiaticum</name>
    <name type="common">Tick</name>
    <dbReference type="NCBI Taxonomy" id="266040"/>
    <lineage>
        <taxon>Eukaryota</taxon>
        <taxon>Metazoa</taxon>
        <taxon>Ecdysozoa</taxon>
        <taxon>Arthropoda</taxon>
        <taxon>Chelicerata</taxon>
        <taxon>Arachnida</taxon>
        <taxon>Acari</taxon>
        <taxon>Parasitiformes</taxon>
        <taxon>Ixodida</taxon>
        <taxon>Ixodoidea</taxon>
        <taxon>Ixodidae</taxon>
        <taxon>Hyalomminae</taxon>
        <taxon>Hyalomma</taxon>
    </lineage>
</organism>
<reference evidence="1" key="1">
    <citation type="submission" date="2020-05" db="EMBL/GenBank/DDBJ databases">
        <title>Large-scale comparative analyses of tick genomes elucidate their genetic diversity and vector capacities.</title>
        <authorList>
            <person name="Jia N."/>
            <person name="Wang J."/>
            <person name="Shi W."/>
            <person name="Du L."/>
            <person name="Sun Y."/>
            <person name="Zhan W."/>
            <person name="Jiang J."/>
            <person name="Wang Q."/>
            <person name="Zhang B."/>
            <person name="Ji P."/>
            <person name="Sakyi L.B."/>
            <person name="Cui X."/>
            <person name="Yuan T."/>
            <person name="Jiang B."/>
            <person name="Yang W."/>
            <person name="Lam T.T.-Y."/>
            <person name="Chang Q."/>
            <person name="Ding S."/>
            <person name="Wang X."/>
            <person name="Zhu J."/>
            <person name="Ruan X."/>
            <person name="Zhao L."/>
            <person name="Wei J."/>
            <person name="Que T."/>
            <person name="Du C."/>
            <person name="Cheng J."/>
            <person name="Dai P."/>
            <person name="Han X."/>
            <person name="Huang E."/>
            <person name="Gao Y."/>
            <person name="Liu J."/>
            <person name="Shao H."/>
            <person name="Ye R."/>
            <person name="Li L."/>
            <person name="Wei W."/>
            <person name="Wang X."/>
            <person name="Wang C."/>
            <person name="Yang T."/>
            <person name="Huo Q."/>
            <person name="Li W."/>
            <person name="Guo W."/>
            <person name="Chen H."/>
            <person name="Zhou L."/>
            <person name="Ni X."/>
            <person name="Tian J."/>
            <person name="Zhou Y."/>
            <person name="Sheng Y."/>
            <person name="Liu T."/>
            <person name="Pan Y."/>
            <person name="Xia L."/>
            <person name="Li J."/>
            <person name="Zhao F."/>
            <person name="Cao W."/>
        </authorList>
    </citation>
    <scope>NUCLEOTIDE SEQUENCE</scope>
    <source>
        <strain evidence="1">Hyas-2018</strain>
    </source>
</reference>
<keyword evidence="2" id="KW-1185">Reference proteome</keyword>
<comment type="caution">
    <text evidence="1">The sequence shown here is derived from an EMBL/GenBank/DDBJ whole genome shotgun (WGS) entry which is preliminary data.</text>
</comment>
<proteinExistence type="predicted"/>